<sequence>MVRETDWAKIGRFTGISERELTKKGLDQIESTAALLVGPGKLLDPDRLARVYVSPRKRAVKTFELLLPTPSDVVSEKVRFTEDIAEWGYGKYEGTKDPAIRDERKKKGLDMEREWNIWIDGCEQGEYVVV</sequence>
<reference evidence="1 2" key="1">
    <citation type="submission" date="2024-02" db="EMBL/GenBank/DDBJ databases">
        <title>De novo assembly and annotation of 12 fungi associated with fruit tree decline syndrome in Ontario, Canada.</title>
        <authorList>
            <person name="Sulman M."/>
            <person name="Ellouze W."/>
            <person name="Ilyukhin E."/>
        </authorList>
    </citation>
    <scope>NUCLEOTIDE SEQUENCE [LARGE SCALE GENOMIC DNA]</scope>
    <source>
        <strain evidence="1 2">M97-236</strain>
    </source>
</reference>
<dbReference type="InterPro" id="IPR029033">
    <property type="entry name" value="His_PPase_superfam"/>
</dbReference>
<dbReference type="EMBL" id="JAKIXB020000024">
    <property type="protein sequence ID" value="KAL1598191.1"/>
    <property type="molecule type" value="Genomic_DNA"/>
</dbReference>
<dbReference type="InterPro" id="IPR050275">
    <property type="entry name" value="PGM_Phosphatase"/>
</dbReference>
<evidence type="ECO:0000313" key="2">
    <source>
        <dbReference type="Proteomes" id="UP001521222"/>
    </source>
</evidence>
<name>A0ABR3R196_9PLEO</name>
<dbReference type="InterPro" id="IPR013078">
    <property type="entry name" value="His_Pase_superF_clade-1"/>
</dbReference>
<dbReference type="Pfam" id="PF00300">
    <property type="entry name" value="His_Phos_1"/>
    <property type="match status" value="1"/>
</dbReference>
<dbReference type="Gene3D" id="3.40.50.1240">
    <property type="entry name" value="Phosphoglycerate mutase-like"/>
    <property type="match status" value="1"/>
</dbReference>
<organism evidence="1 2">
    <name type="scientific">Nothophoma quercina</name>
    <dbReference type="NCBI Taxonomy" id="749835"/>
    <lineage>
        <taxon>Eukaryota</taxon>
        <taxon>Fungi</taxon>
        <taxon>Dikarya</taxon>
        <taxon>Ascomycota</taxon>
        <taxon>Pezizomycotina</taxon>
        <taxon>Dothideomycetes</taxon>
        <taxon>Pleosporomycetidae</taxon>
        <taxon>Pleosporales</taxon>
        <taxon>Pleosporineae</taxon>
        <taxon>Didymellaceae</taxon>
        <taxon>Nothophoma</taxon>
    </lineage>
</organism>
<dbReference type="CDD" id="cd07067">
    <property type="entry name" value="HP_PGM_like"/>
    <property type="match status" value="1"/>
</dbReference>
<gene>
    <name evidence="1" type="ORF">SLS59_007201</name>
</gene>
<evidence type="ECO:0000313" key="1">
    <source>
        <dbReference type="EMBL" id="KAL1598191.1"/>
    </source>
</evidence>
<protein>
    <submittedName>
        <fullName evidence="1">Uncharacterized protein</fullName>
    </submittedName>
</protein>
<dbReference type="Proteomes" id="UP001521222">
    <property type="component" value="Unassembled WGS sequence"/>
</dbReference>
<dbReference type="SUPFAM" id="SSF53254">
    <property type="entry name" value="Phosphoglycerate mutase-like"/>
    <property type="match status" value="1"/>
</dbReference>
<proteinExistence type="predicted"/>
<dbReference type="PANTHER" id="PTHR48100:SF15">
    <property type="entry name" value="SEDOHEPTULOSE 1,7-BISPHOSPHATASE"/>
    <property type="match status" value="1"/>
</dbReference>
<comment type="caution">
    <text evidence="1">The sequence shown here is derived from an EMBL/GenBank/DDBJ whole genome shotgun (WGS) entry which is preliminary data.</text>
</comment>
<dbReference type="PANTHER" id="PTHR48100">
    <property type="entry name" value="BROAD-SPECIFICITY PHOSPHATASE YOR283W-RELATED"/>
    <property type="match status" value="1"/>
</dbReference>
<keyword evidence="2" id="KW-1185">Reference proteome</keyword>
<accession>A0ABR3R196</accession>